<dbReference type="InterPro" id="IPR029044">
    <property type="entry name" value="Nucleotide-diphossugar_trans"/>
</dbReference>
<dbReference type="Gene3D" id="2.60.120.10">
    <property type="entry name" value="Jelly Rolls"/>
    <property type="match status" value="1"/>
</dbReference>
<name>A0A172ZDM5_9BACL</name>
<gene>
    <name evidence="3" type="ORF">AR543_05165</name>
</gene>
<evidence type="ECO:0000313" key="3">
    <source>
        <dbReference type="EMBL" id="ANF95462.1"/>
    </source>
</evidence>
<dbReference type="Pfam" id="PF01050">
    <property type="entry name" value="MannoseP_isomer"/>
    <property type="match status" value="1"/>
</dbReference>
<dbReference type="GO" id="GO:0004475">
    <property type="term" value="F:mannose-1-phosphate guanylyltransferase (GTP) activity"/>
    <property type="evidence" value="ECO:0007669"/>
    <property type="project" value="TreeGrafter"/>
</dbReference>
<dbReference type="Pfam" id="PF00483">
    <property type="entry name" value="NTP_transferase"/>
    <property type="match status" value="1"/>
</dbReference>
<dbReference type="Gene3D" id="3.90.550.10">
    <property type="entry name" value="Spore Coat Polysaccharide Biosynthesis Protein SpsA, Chain A"/>
    <property type="match status" value="1"/>
</dbReference>
<evidence type="ECO:0000313" key="4">
    <source>
        <dbReference type="Proteomes" id="UP000078148"/>
    </source>
</evidence>
<dbReference type="RefSeq" id="WP_060532409.1">
    <property type="nucleotide sequence ID" value="NZ_CP013023.1"/>
</dbReference>
<dbReference type="GO" id="GO:0009298">
    <property type="term" value="P:GDP-mannose biosynthetic process"/>
    <property type="evidence" value="ECO:0007669"/>
    <property type="project" value="TreeGrafter"/>
</dbReference>
<dbReference type="InterPro" id="IPR051161">
    <property type="entry name" value="Mannose-6P_isomerase_type2"/>
</dbReference>
<dbReference type="InterPro" id="IPR001538">
    <property type="entry name" value="Man6P_isomerase-2_C"/>
</dbReference>
<dbReference type="Proteomes" id="UP000078148">
    <property type="component" value="Chromosome"/>
</dbReference>
<keyword evidence="3" id="KW-0548">Nucleotidyltransferase</keyword>
<evidence type="ECO:0000259" key="2">
    <source>
        <dbReference type="Pfam" id="PF01050"/>
    </source>
</evidence>
<reference evidence="4" key="1">
    <citation type="submission" date="2015-10" db="EMBL/GenBank/DDBJ databases">
        <title>Genome of Paenibacillus bovis sp. nov.</title>
        <authorList>
            <person name="Wu Z."/>
            <person name="Gao C."/>
            <person name="Liu Z."/>
            <person name="Zheng H."/>
        </authorList>
    </citation>
    <scope>NUCLEOTIDE SEQUENCE [LARGE SCALE GENOMIC DNA]</scope>
    <source>
        <strain evidence="4">BD3526</strain>
    </source>
</reference>
<dbReference type="PANTHER" id="PTHR46390">
    <property type="entry name" value="MANNOSE-1-PHOSPHATE GUANYLYLTRANSFERASE"/>
    <property type="match status" value="1"/>
</dbReference>
<dbReference type="GO" id="GO:0005976">
    <property type="term" value="P:polysaccharide metabolic process"/>
    <property type="evidence" value="ECO:0007669"/>
    <property type="project" value="InterPro"/>
</dbReference>
<dbReference type="OrthoDB" id="9806359at2"/>
<dbReference type="AlphaFoldDB" id="A0A172ZDM5"/>
<proteinExistence type="predicted"/>
<dbReference type="SUPFAM" id="SSF53448">
    <property type="entry name" value="Nucleotide-diphospho-sugar transferases"/>
    <property type="match status" value="1"/>
</dbReference>
<dbReference type="InterPro" id="IPR005835">
    <property type="entry name" value="NTP_transferase_dom"/>
</dbReference>
<feature type="domain" description="Nucleotidyl transferase" evidence="1">
    <location>
        <begin position="4"/>
        <end position="270"/>
    </location>
</feature>
<dbReference type="InterPro" id="IPR014710">
    <property type="entry name" value="RmlC-like_jellyroll"/>
</dbReference>
<accession>A0A172ZDM5</accession>
<reference evidence="3 4" key="2">
    <citation type="journal article" date="2016" name="Int. J. Syst. Evol. Microbiol.">
        <title>Paenibacillus bovis sp. nov., isolated from raw yak (Bos grunniens) milk.</title>
        <authorList>
            <person name="Gao C."/>
            <person name="Han J."/>
            <person name="Liu Z."/>
            <person name="Xu X."/>
            <person name="Hang F."/>
            <person name="Wu Z."/>
        </authorList>
    </citation>
    <scope>NUCLEOTIDE SEQUENCE [LARGE SCALE GENOMIC DNA]</scope>
    <source>
        <strain evidence="3 4">BD3526</strain>
    </source>
</reference>
<feature type="domain" description="Mannose-6-phosphate isomerase type II C-terminal" evidence="2">
    <location>
        <begin position="338"/>
        <end position="439"/>
    </location>
</feature>
<dbReference type="SUPFAM" id="SSF51182">
    <property type="entry name" value="RmlC-like cupins"/>
    <property type="match status" value="1"/>
</dbReference>
<dbReference type="STRING" id="1616788.AR543_05165"/>
<dbReference type="KEGG" id="pbv:AR543_05165"/>
<dbReference type="InterPro" id="IPR011051">
    <property type="entry name" value="RmlC_Cupin_sf"/>
</dbReference>
<keyword evidence="3" id="KW-0808">Transferase</keyword>
<dbReference type="EMBL" id="CP013023">
    <property type="protein sequence ID" value="ANF95462.1"/>
    <property type="molecule type" value="Genomic_DNA"/>
</dbReference>
<protein>
    <submittedName>
        <fullName evidence="3">Mannose-1-phosphate guanylyltransferase</fullName>
    </submittedName>
</protein>
<organism evidence="3 4">
    <name type="scientific">Paenibacillus bovis</name>
    <dbReference type="NCBI Taxonomy" id="1616788"/>
    <lineage>
        <taxon>Bacteria</taxon>
        <taxon>Bacillati</taxon>
        <taxon>Bacillota</taxon>
        <taxon>Bacilli</taxon>
        <taxon>Bacillales</taxon>
        <taxon>Paenibacillaceae</taxon>
        <taxon>Paenibacillus</taxon>
    </lineage>
</organism>
<dbReference type="PANTHER" id="PTHR46390:SF1">
    <property type="entry name" value="MANNOSE-1-PHOSPHATE GUANYLYLTRANSFERASE"/>
    <property type="match status" value="1"/>
</dbReference>
<evidence type="ECO:0000259" key="1">
    <source>
        <dbReference type="Pfam" id="PF00483"/>
    </source>
</evidence>
<sequence>MKLILLSGGSGKRLWPLSNDARSKQFLRVLENEQGELVSMVQRVWNQLDISGLSESSYIATGKSQVEIMRSQVGADVPLIIEPERRDTFPAIALAATYLYSIQGVSLDEVVTILPVDPYVDNHFFETVRSLEDAIEESGADLALIGVEPTYPSSKYGYIIPSGETSVTGLRSVSRFQEKPTEEYAEQLIAEKALWNCGVFAFKLGYIINLLEQKGMPIHYEQFLRSYEALPKISFDYEVVEKAENIVAVPYTGYWKDLGTWNTLTEEMSSVQIGRGIISVDCENTHLVNETNIPVTVLGMKDVVVAVSPDGILVSDKASSPKLKELVNFDQGPMFEERQWGWVHVLDDQQYEDGRCVSTKRIGLKEDHNLSYRSHTEREEVWTIVKGEGEFVLNGNVMQVSAGNVLHIPVKAMHSMRASSSMEFIVVQTGMYERNNQLVELFHSWEDIAQNCLKI</sequence>
<keyword evidence="4" id="KW-1185">Reference proteome</keyword>